<evidence type="ECO:0000256" key="1">
    <source>
        <dbReference type="SAM" id="MobiDB-lite"/>
    </source>
</evidence>
<evidence type="ECO:0008006" key="4">
    <source>
        <dbReference type="Google" id="ProtNLM"/>
    </source>
</evidence>
<dbReference type="PROSITE" id="PS51257">
    <property type="entry name" value="PROKAR_LIPOPROTEIN"/>
    <property type="match status" value="1"/>
</dbReference>
<reference evidence="2 3" key="1">
    <citation type="submission" date="2012-02" db="EMBL/GenBank/DDBJ databases">
        <title>Shotgun genome sequence of Phaeospirillum photometricum DSM 122.</title>
        <authorList>
            <person name="Duquesne K."/>
            <person name="Sturgis J."/>
        </authorList>
    </citation>
    <scope>NUCLEOTIDE SEQUENCE [LARGE SCALE GENOMIC DNA]</scope>
    <source>
        <strain evidence="3">DSM122</strain>
    </source>
</reference>
<feature type="region of interest" description="Disordered" evidence="1">
    <location>
        <begin position="195"/>
        <end position="221"/>
    </location>
</feature>
<name>H6SNW0_PARPM</name>
<keyword evidence="3" id="KW-1185">Reference proteome</keyword>
<evidence type="ECO:0000313" key="2">
    <source>
        <dbReference type="EMBL" id="CCG07032.1"/>
    </source>
</evidence>
<accession>H6SNW0</accession>
<organism evidence="2 3">
    <name type="scientific">Pararhodospirillum photometricum DSM 122</name>
    <dbReference type="NCBI Taxonomy" id="1150469"/>
    <lineage>
        <taxon>Bacteria</taxon>
        <taxon>Pseudomonadati</taxon>
        <taxon>Pseudomonadota</taxon>
        <taxon>Alphaproteobacteria</taxon>
        <taxon>Rhodospirillales</taxon>
        <taxon>Rhodospirillaceae</taxon>
        <taxon>Pararhodospirillum</taxon>
    </lineage>
</organism>
<dbReference type="Proteomes" id="UP000033220">
    <property type="component" value="Chromosome DSM 122"/>
</dbReference>
<dbReference type="STRING" id="1150469.RSPPHO_00406"/>
<dbReference type="EMBL" id="HE663493">
    <property type="protein sequence ID" value="CCG07032.1"/>
    <property type="molecule type" value="Genomic_DNA"/>
</dbReference>
<sequence length="364" mass="37206">MCRRWGKLRLPGVGLLGLAMVGLSACGSVPRPFAHGDDTVAAALNPLVALRSGTGVTVAPAEGVPLPWNRLIALETAELLRAEGVPADVNASGSLGHRLGLSVHPLIGLEAGFAPPGTLALQVAWRLLDENGRALAEEIRTVTVPASLWETAAPEAAQAVGVPIVRRVEAVLGVDPGLGSVSPEGALAAVQARGPRNDIAAPPGRKAPPPPSALDEVPPTPTAVKARPVETEKEAKEAQRQAAAAQVVAFRPTITEAPGDGVTALGEALTTLMRAAGVRVTDDPKRATFGLVATITSVPAPGGRDKIELVWEVTDPGSGKVVGSVRQQNFVPSGLLAKPWGRLAYDIAQGALEGVGAILAGGKK</sequence>
<dbReference type="HOGENOM" id="CLU_811059_0_0_5"/>
<proteinExistence type="predicted"/>
<dbReference type="eggNOG" id="ENOG5033FGR">
    <property type="taxonomic scope" value="Bacteria"/>
</dbReference>
<dbReference type="RefSeq" id="WP_014413672.1">
    <property type="nucleotide sequence ID" value="NC_017059.1"/>
</dbReference>
<dbReference type="AlphaFoldDB" id="H6SNW0"/>
<protein>
    <recommendedName>
        <fullName evidence="4">Lipoprotein</fullName>
    </recommendedName>
</protein>
<gene>
    <name evidence="2" type="ORF">RSPPHO_00406</name>
</gene>
<dbReference type="KEGG" id="rpm:RSPPHO_00406"/>
<evidence type="ECO:0000313" key="3">
    <source>
        <dbReference type="Proteomes" id="UP000033220"/>
    </source>
</evidence>
<dbReference type="PATRIC" id="fig|1150469.3.peg.470"/>